<dbReference type="PANTHER" id="PTHR32046:SF14">
    <property type="match status" value="1"/>
</dbReference>
<dbReference type="SUPFAM" id="SSF49265">
    <property type="entry name" value="Fibronectin type III"/>
    <property type="match status" value="1"/>
</dbReference>
<comment type="caution">
    <text evidence="5">The sequence shown here is derived from an EMBL/GenBank/DDBJ whole genome shotgun (WGS) entry which is preliminary data.</text>
</comment>
<feature type="domain" description="B box-type" evidence="3">
    <location>
        <begin position="1"/>
        <end position="32"/>
    </location>
</feature>
<dbReference type="Pfam" id="PF00735">
    <property type="entry name" value="Septin"/>
    <property type="match status" value="1"/>
</dbReference>
<dbReference type="EMBL" id="JARBDR010000337">
    <property type="protein sequence ID" value="KAJ8314671.1"/>
    <property type="molecule type" value="Genomic_DNA"/>
</dbReference>
<dbReference type="InterPro" id="IPR030379">
    <property type="entry name" value="G_SEPTIN_dom"/>
</dbReference>
<keyword evidence="6" id="KW-1185">Reference proteome</keyword>
<keyword evidence="2" id="KW-0342">GTP-binding</keyword>
<comment type="similarity">
    <text evidence="2">Belongs to the TRAFAC class TrmE-Era-EngA-EngB-Septin-like GTPase superfamily. Septin GTPase family.</text>
</comment>
<evidence type="ECO:0000259" key="3">
    <source>
        <dbReference type="PROSITE" id="PS50119"/>
    </source>
</evidence>
<gene>
    <name evidence="5" type="ORF">KUTeg_006821</name>
</gene>
<dbReference type="Gene3D" id="2.60.40.10">
    <property type="entry name" value="Immunoglobulins"/>
    <property type="match status" value="1"/>
</dbReference>
<sequence length="746" mass="84098">MYCQDCQAKLCAKCSNQHNSFPDTKTHDVVECYEMITKRIVDSGRCGLCLQNNDLNFGESVCNDCKLILCKTCVSLHAKQKDTESHTLVSIDNIATETMNDHLKDTSESKVGDKCPSRPEAIDVSTSSITLTWQKPDTLLGEIINYDIRVKEEGEQKWRIRSTEKEEETLTITDLKCDTSYKFKVRAVYADEDGPDSPVSESIRTNISLAREIVGQSTVLSTPQNLNEPKIYKIPIKEIIQCRNEKAKTRKCEFGKRIQGNPEKTIMMIGATGAGKSTLIDGMINYILDVSWEDDFRFTTIDLMEDEKNKDRTKSQTEWITSYTINLTRGSQIYYTLNIIDTPGFGDSRGIDRDRQIVDQIRELFNTSGDQGVASLDAVCFVTQAPLARFSATQRYIIDSILSIFACDITENIFALITFADGKTPPVLDALKTANVPIVDHFVFNNSALFTQNQNVSESSFSSMFWKMGKLSFETFFKYLSKVKAKSLQLTSKVLNERKQLETLVKGLRPQIDEGLHKLETLRGCSKILKQHEADIANNRNFTYEVDEPYTKMIKLPSGIHVTNCLNCNSTCHDNCAYADNKDKINCSAMSNGSAQSVRDAAYGAHIGTYEDLKKKYEKALGGAWKQKSLIQVVKEEFNQLSKNVGAMVERMRTSINRLSEIALKPNPLSDVQYINLLIESEKHQIKPGYLGRITMLTKLRKDAELVQNLPTGDFKPFGDIDLEEIMKTEDKPKGIVSKIKGMLKL</sequence>
<protein>
    <recommendedName>
        <fullName evidence="7">Fibronectin type-III domain-containing protein</fullName>
    </recommendedName>
</protein>
<name>A0ABQ9FDF3_TEGGR</name>
<organism evidence="5 6">
    <name type="scientific">Tegillarca granosa</name>
    <name type="common">Malaysian cockle</name>
    <name type="synonym">Anadara granosa</name>
    <dbReference type="NCBI Taxonomy" id="220873"/>
    <lineage>
        <taxon>Eukaryota</taxon>
        <taxon>Metazoa</taxon>
        <taxon>Spiralia</taxon>
        <taxon>Lophotrochozoa</taxon>
        <taxon>Mollusca</taxon>
        <taxon>Bivalvia</taxon>
        <taxon>Autobranchia</taxon>
        <taxon>Pteriomorphia</taxon>
        <taxon>Arcoida</taxon>
        <taxon>Arcoidea</taxon>
        <taxon>Arcidae</taxon>
        <taxon>Tegillarca</taxon>
    </lineage>
</organism>
<dbReference type="InterPro" id="IPR027417">
    <property type="entry name" value="P-loop_NTPase"/>
</dbReference>
<dbReference type="InterPro" id="IPR003961">
    <property type="entry name" value="FN3_dom"/>
</dbReference>
<evidence type="ECO:0000256" key="1">
    <source>
        <dbReference type="PROSITE-ProRule" id="PRU00024"/>
    </source>
</evidence>
<dbReference type="CDD" id="cd00063">
    <property type="entry name" value="FN3"/>
    <property type="match status" value="1"/>
</dbReference>
<dbReference type="Proteomes" id="UP001217089">
    <property type="component" value="Unassembled WGS sequence"/>
</dbReference>
<accession>A0ABQ9FDF3</accession>
<evidence type="ECO:0000259" key="4">
    <source>
        <dbReference type="PROSITE" id="PS50853"/>
    </source>
</evidence>
<evidence type="ECO:0000313" key="5">
    <source>
        <dbReference type="EMBL" id="KAJ8314671.1"/>
    </source>
</evidence>
<proteinExistence type="inferred from homology"/>
<keyword evidence="1" id="KW-0479">Metal-binding</keyword>
<dbReference type="Gene3D" id="3.40.50.300">
    <property type="entry name" value="P-loop containing nucleotide triphosphate hydrolases"/>
    <property type="match status" value="1"/>
</dbReference>
<reference evidence="5 6" key="1">
    <citation type="submission" date="2022-12" db="EMBL/GenBank/DDBJ databases">
        <title>Chromosome-level genome of Tegillarca granosa.</title>
        <authorList>
            <person name="Kim J."/>
        </authorList>
    </citation>
    <scope>NUCLEOTIDE SEQUENCE [LARGE SCALE GENOMIC DNA]</scope>
    <source>
        <strain evidence="5">Teg-2019</strain>
        <tissue evidence="5">Adductor muscle</tissue>
    </source>
</reference>
<dbReference type="InterPro" id="IPR000315">
    <property type="entry name" value="Znf_B-box"/>
</dbReference>
<keyword evidence="1" id="KW-0862">Zinc</keyword>
<dbReference type="CDD" id="cd19757">
    <property type="entry name" value="Bbox1"/>
    <property type="match status" value="1"/>
</dbReference>
<dbReference type="PROSITE" id="PS50853">
    <property type="entry name" value="FN3"/>
    <property type="match status" value="1"/>
</dbReference>
<evidence type="ECO:0000313" key="6">
    <source>
        <dbReference type="Proteomes" id="UP001217089"/>
    </source>
</evidence>
<keyword evidence="1" id="KW-0863">Zinc-finger</keyword>
<keyword evidence="2" id="KW-0547">Nucleotide-binding</keyword>
<dbReference type="PANTHER" id="PTHR32046">
    <property type="entry name" value="G DOMAIN-CONTAINING PROTEIN"/>
    <property type="match status" value="1"/>
</dbReference>
<evidence type="ECO:0008006" key="7">
    <source>
        <dbReference type="Google" id="ProtNLM"/>
    </source>
</evidence>
<evidence type="ECO:0000256" key="2">
    <source>
        <dbReference type="RuleBase" id="RU004560"/>
    </source>
</evidence>
<dbReference type="SMART" id="SM00060">
    <property type="entry name" value="FN3"/>
    <property type="match status" value="1"/>
</dbReference>
<feature type="domain" description="Fibronectin type-III" evidence="4">
    <location>
        <begin position="115"/>
        <end position="208"/>
    </location>
</feature>
<dbReference type="SUPFAM" id="SSF52540">
    <property type="entry name" value="P-loop containing nucleoside triphosphate hydrolases"/>
    <property type="match status" value="1"/>
</dbReference>
<dbReference type="PROSITE" id="PS50119">
    <property type="entry name" value="ZF_BBOX"/>
    <property type="match status" value="1"/>
</dbReference>
<dbReference type="InterPro" id="IPR036116">
    <property type="entry name" value="FN3_sf"/>
</dbReference>
<dbReference type="InterPro" id="IPR013783">
    <property type="entry name" value="Ig-like_fold"/>
</dbReference>
<dbReference type="Pfam" id="PF00041">
    <property type="entry name" value="fn3"/>
    <property type="match status" value="1"/>
</dbReference>